<accession>A0A0C3SA77</accession>
<gene>
    <name evidence="1" type="ORF">PHLGIDRAFT_39085</name>
</gene>
<dbReference type="EMBL" id="KN840472">
    <property type="protein sequence ID" value="KIP08977.1"/>
    <property type="molecule type" value="Genomic_DNA"/>
</dbReference>
<evidence type="ECO:0000313" key="1">
    <source>
        <dbReference type="EMBL" id="KIP08977.1"/>
    </source>
</evidence>
<dbReference type="AlphaFoldDB" id="A0A0C3SA77"/>
<dbReference type="InterPro" id="IPR009003">
    <property type="entry name" value="Peptidase_S1_PA"/>
</dbReference>
<dbReference type="STRING" id="745531.A0A0C3SA77"/>
<evidence type="ECO:0000313" key="2">
    <source>
        <dbReference type="Proteomes" id="UP000053257"/>
    </source>
</evidence>
<sequence length="120" mass="12997">MYPHGANPHSFEYPGDRLLRFCDTVADAEMYNPSPKTKDQDNDPVIMVLKNGSTTNLTVGRLNTIRAFTRTYFQGEPGKMSKEIAVLPRTSKSAPFSDKGNSGSVVVDGKGRVCGILTGG</sequence>
<dbReference type="SUPFAM" id="SSF50494">
    <property type="entry name" value="Trypsin-like serine proteases"/>
    <property type="match status" value="1"/>
</dbReference>
<reference evidence="1 2" key="1">
    <citation type="journal article" date="2014" name="PLoS Genet.">
        <title>Analysis of the Phlebiopsis gigantea genome, transcriptome and secretome provides insight into its pioneer colonization strategies of wood.</title>
        <authorList>
            <person name="Hori C."/>
            <person name="Ishida T."/>
            <person name="Igarashi K."/>
            <person name="Samejima M."/>
            <person name="Suzuki H."/>
            <person name="Master E."/>
            <person name="Ferreira P."/>
            <person name="Ruiz-Duenas F.J."/>
            <person name="Held B."/>
            <person name="Canessa P."/>
            <person name="Larrondo L.F."/>
            <person name="Schmoll M."/>
            <person name="Druzhinina I.S."/>
            <person name="Kubicek C.P."/>
            <person name="Gaskell J.A."/>
            <person name="Kersten P."/>
            <person name="St John F."/>
            <person name="Glasner J."/>
            <person name="Sabat G."/>
            <person name="Splinter BonDurant S."/>
            <person name="Syed K."/>
            <person name="Yadav J."/>
            <person name="Mgbeahuruike A.C."/>
            <person name="Kovalchuk A."/>
            <person name="Asiegbu F.O."/>
            <person name="Lackner G."/>
            <person name="Hoffmeister D."/>
            <person name="Rencoret J."/>
            <person name="Gutierrez A."/>
            <person name="Sun H."/>
            <person name="Lindquist E."/>
            <person name="Barry K."/>
            <person name="Riley R."/>
            <person name="Grigoriev I.V."/>
            <person name="Henrissat B."/>
            <person name="Kues U."/>
            <person name="Berka R.M."/>
            <person name="Martinez A.T."/>
            <person name="Covert S.F."/>
            <person name="Blanchette R.A."/>
            <person name="Cullen D."/>
        </authorList>
    </citation>
    <scope>NUCLEOTIDE SEQUENCE [LARGE SCALE GENOMIC DNA]</scope>
    <source>
        <strain evidence="1 2">11061_1 CR5-6</strain>
    </source>
</reference>
<organism evidence="1 2">
    <name type="scientific">Phlebiopsis gigantea (strain 11061_1 CR5-6)</name>
    <name type="common">White-rot fungus</name>
    <name type="synonym">Peniophora gigantea</name>
    <dbReference type="NCBI Taxonomy" id="745531"/>
    <lineage>
        <taxon>Eukaryota</taxon>
        <taxon>Fungi</taxon>
        <taxon>Dikarya</taxon>
        <taxon>Basidiomycota</taxon>
        <taxon>Agaricomycotina</taxon>
        <taxon>Agaricomycetes</taxon>
        <taxon>Polyporales</taxon>
        <taxon>Phanerochaetaceae</taxon>
        <taxon>Phlebiopsis</taxon>
    </lineage>
</organism>
<keyword evidence="2" id="KW-1185">Reference proteome</keyword>
<dbReference type="OrthoDB" id="5424209at2759"/>
<dbReference type="HOGENOM" id="CLU_139515_0_0_1"/>
<proteinExistence type="predicted"/>
<name>A0A0C3SA77_PHLG1</name>
<feature type="non-terminal residue" evidence="1">
    <location>
        <position position="120"/>
    </location>
</feature>
<dbReference type="Proteomes" id="UP000053257">
    <property type="component" value="Unassembled WGS sequence"/>
</dbReference>
<protein>
    <submittedName>
        <fullName evidence="1">Uncharacterized protein</fullName>
    </submittedName>
</protein>